<dbReference type="EMBL" id="ABEU02000004">
    <property type="protein sequence ID" value="PNR55249.1"/>
    <property type="molecule type" value="Genomic_DNA"/>
</dbReference>
<evidence type="ECO:0000313" key="1">
    <source>
        <dbReference type="EMBL" id="PNR55249.1"/>
    </source>
</evidence>
<dbReference type="RefSeq" id="XP_024373579.1">
    <property type="nucleotide sequence ID" value="XM_024517811.2"/>
</dbReference>
<name>A0A2K1KN98_PHYPA</name>
<organism evidence="1">
    <name type="scientific">Physcomitrium patens</name>
    <name type="common">Spreading-leaved earth moss</name>
    <name type="synonym">Physcomitrella patens</name>
    <dbReference type="NCBI Taxonomy" id="3218"/>
    <lineage>
        <taxon>Eukaryota</taxon>
        <taxon>Viridiplantae</taxon>
        <taxon>Streptophyta</taxon>
        <taxon>Embryophyta</taxon>
        <taxon>Bryophyta</taxon>
        <taxon>Bryophytina</taxon>
        <taxon>Bryopsida</taxon>
        <taxon>Funariidae</taxon>
        <taxon>Funariales</taxon>
        <taxon>Funariaceae</taxon>
        <taxon>Physcomitrium</taxon>
    </lineage>
</organism>
<protein>
    <submittedName>
        <fullName evidence="1 2">Uncharacterized protein</fullName>
    </submittedName>
</protein>
<dbReference type="Gramene" id="Pp3c4_13140V3.2">
    <property type="protein sequence ID" value="Pp3c4_13140V3.2"/>
    <property type="gene ID" value="Pp3c4_13140"/>
</dbReference>
<proteinExistence type="predicted"/>
<dbReference type="PaxDb" id="3218-PP1S339_30V6.1"/>
<dbReference type="Gramene" id="Pp3c4_13140V3.1">
    <property type="protein sequence ID" value="Pp3c4_13140V3.1"/>
    <property type="gene ID" value="Pp3c4_13140"/>
</dbReference>
<keyword evidence="3" id="KW-1185">Reference proteome</keyword>
<reference evidence="1 3" key="2">
    <citation type="journal article" date="2018" name="Plant J.">
        <title>The Physcomitrella patens chromosome-scale assembly reveals moss genome structure and evolution.</title>
        <authorList>
            <person name="Lang D."/>
            <person name="Ullrich K.K."/>
            <person name="Murat F."/>
            <person name="Fuchs J."/>
            <person name="Jenkins J."/>
            <person name="Haas F.B."/>
            <person name="Piednoel M."/>
            <person name="Gundlach H."/>
            <person name="Van Bel M."/>
            <person name="Meyberg R."/>
            <person name="Vives C."/>
            <person name="Morata J."/>
            <person name="Symeonidi A."/>
            <person name="Hiss M."/>
            <person name="Muchero W."/>
            <person name="Kamisugi Y."/>
            <person name="Saleh O."/>
            <person name="Blanc G."/>
            <person name="Decker E.L."/>
            <person name="van Gessel N."/>
            <person name="Grimwood J."/>
            <person name="Hayes R.D."/>
            <person name="Graham S.W."/>
            <person name="Gunter L.E."/>
            <person name="McDaniel S.F."/>
            <person name="Hoernstein S.N.W."/>
            <person name="Larsson A."/>
            <person name="Li F.W."/>
            <person name="Perroud P.F."/>
            <person name="Phillips J."/>
            <person name="Ranjan P."/>
            <person name="Rokshar D.S."/>
            <person name="Rothfels C.J."/>
            <person name="Schneider L."/>
            <person name="Shu S."/>
            <person name="Stevenson D.W."/>
            <person name="Thummler F."/>
            <person name="Tillich M."/>
            <person name="Villarreal Aguilar J.C."/>
            <person name="Widiez T."/>
            <person name="Wong G.K."/>
            <person name="Wymore A."/>
            <person name="Zhang Y."/>
            <person name="Zimmer A.D."/>
            <person name="Quatrano R.S."/>
            <person name="Mayer K.F.X."/>
            <person name="Goodstein D."/>
            <person name="Casacuberta J.M."/>
            <person name="Vandepoele K."/>
            <person name="Reski R."/>
            <person name="Cuming A.C."/>
            <person name="Tuskan G.A."/>
            <person name="Maumus F."/>
            <person name="Salse J."/>
            <person name="Schmutz J."/>
            <person name="Rensing S.A."/>
        </authorList>
    </citation>
    <scope>NUCLEOTIDE SEQUENCE [LARGE SCALE GENOMIC DNA]</scope>
    <source>
        <strain evidence="2 3">cv. Gransden 2004</strain>
    </source>
</reference>
<reference evidence="2" key="3">
    <citation type="submission" date="2020-12" db="UniProtKB">
        <authorList>
            <consortium name="EnsemblPlants"/>
        </authorList>
    </citation>
    <scope>IDENTIFICATION</scope>
</reference>
<accession>A0A2K1KN98</accession>
<dbReference type="Proteomes" id="UP000006727">
    <property type="component" value="Chromosome 4"/>
</dbReference>
<dbReference type="AlphaFoldDB" id="A0A2K1KN98"/>
<evidence type="ECO:0000313" key="3">
    <source>
        <dbReference type="Proteomes" id="UP000006727"/>
    </source>
</evidence>
<dbReference type="EnsemblPlants" id="Pp3c4_13140V3.2">
    <property type="protein sequence ID" value="Pp3c4_13140V3.2"/>
    <property type="gene ID" value="Pp3c4_13140"/>
</dbReference>
<dbReference type="GeneID" id="112281379"/>
<sequence length="201" mass="22244">MSGEQKVDIPRRWKRSDALHFMEREGAGGGVEADRVKLSGVEVHLKALLIQLLSAAAPTWSRSDSVAVREEISLDLVQDCPVCVSLLFRFFVTCLVVRTNSPSTLTTAKEGNKTTRHSVHSTIEVAIQETSHLSPRPVDSARSESAVEGLQYKKKGPDHCTDHSLFKRASSLSEEGLMTNKLNLSQYLRLGARAVRKEVFD</sequence>
<gene>
    <name evidence="2" type="primary">LOC112281379</name>
    <name evidence="1" type="ORF">PHYPA_006144</name>
</gene>
<reference evidence="1 3" key="1">
    <citation type="journal article" date="2008" name="Science">
        <title>The Physcomitrella genome reveals evolutionary insights into the conquest of land by plants.</title>
        <authorList>
            <person name="Rensing S."/>
            <person name="Lang D."/>
            <person name="Zimmer A."/>
            <person name="Terry A."/>
            <person name="Salamov A."/>
            <person name="Shapiro H."/>
            <person name="Nishiyama T."/>
            <person name="Perroud P.-F."/>
            <person name="Lindquist E."/>
            <person name="Kamisugi Y."/>
            <person name="Tanahashi T."/>
            <person name="Sakakibara K."/>
            <person name="Fujita T."/>
            <person name="Oishi K."/>
            <person name="Shin-I T."/>
            <person name="Kuroki Y."/>
            <person name="Toyoda A."/>
            <person name="Suzuki Y."/>
            <person name="Hashimoto A."/>
            <person name="Yamaguchi K."/>
            <person name="Sugano A."/>
            <person name="Kohara Y."/>
            <person name="Fujiyama A."/>
            <person name="Anterola A."/>
            <person name="Aoki S."/>
            <person name="Ashton N."/>
            <person name="Barbazuk W.B."/>
            <person name="Barker E."/>
            <person name="Bennetzen J."/>
            <person name="Bezanilla M."/>
            <person name="Blankenship R."/>
            <person name="Cho S.H."/>
            <person name="Dutcher S."/>
            <person name="Estelle M."/>
            <person name="Fawcett J.A."/>
            <person name="Gundlach H."/>
            <person name="Hanada K."/>
            <person name="Heyl A."/>
            <person name="Hicks K.A."/>
            <person name="Hugh J."/>
            <person name="Lohr M."/>
            <person name="Mayer K."/>
            <person name="Melkozernov A."/>
            <person name="Murata T."/>
            <person name="Nelson D."/>
            <person name="Pils B."/>
            <person name="Prigge M."/>
            <person name="Reiss B."/>
            <person name="Renner T."/>
            <person name="Rombauts S."/>
            <person name="Rushton P."/>
            <person name="Sanderfoot A."/>
            <person name="Schween G."/>
            <person name="Shiu S.-H."/>
            <person name="Stueber K."/>
            <person name="Theodoulou F.L."/>
            <person name="Tu H."/>
            <person name="Van de Peer Y."/>
            <person name="Verrier P.J."/>
            <person name="Waters E."/>
            <person name="Wood A."/>
            <person name="Yang L."/>
            <person name="Cove D."/>
            <person name="Cuming A."/>
            <person name="Hasebe M."/>
            <person name="Lucas S."/>
            <person name="Mishler D.B."/>
            <person name="Reski R."/>
            <person name="Grigoriev I."/>
            <person name="Quatrano R.S."/>
            <person name="Boore J.L."/>
        </authorList>
    </citation>
    <scope>NUCLEOTIDE SEQUENCE [LARGE SCALE GENOMIC DNA]</scope>
    <source>
        <strain evidence="2 3">cv. Gransden 2004</strain>
    </source>
</reference>
<evidence type="ECO:0000313" key="2">
    <source>
        <dbReference type="EnsemblPlants" id="Pp3c4_13140V3.1"/>
    </source>
</evidence>
<dbReference type="EnsemblPlants" id="Pp3c4_13140V3.1">
    <property type="protein sequence ID" value="Pp3c4_13140V3.1"/>
    <property type="gene ID" value="Pp3c4_13140"/>
</dbReference>